<gene>
    <name evidence="1" type="ORF">AYBTSS11_LOCUS20670</name>
</gene>
<dbReference type="Proteomes" id="UP001189624">
    <property type="component" value="Chromosome 6"/>
</dbReference>
<evidence type="ECO:0000313" key="2">
    <source>
        <dbReference type="Proteomes" id="UP001189624"/>
    </source>
</evidence>
<name>A0AA86SQC7_9FABA</name>
<organism evidence="1 2">
    <name type="scientific">Sphenostylis stenocarpa</name>
    <dbReference type="NCBI Taxonomy" id="92480"/>
    <lineage>
        <taxon>Eukaryota</taxon>
        <taxon>Viridiplantae</taxon>
        <taxon>Streptophyta</taxon>
        <taxon>Embryophyta</taxon>
        <taxon>Tracheophyta</taxon>
        <taxon>Spermatophyta</taxon>
        <taxon>Magnoliopsida</taxon>
        <taxon>eudicotyledons</taxon>
        <taxon>Gunneridae</taxon>
        <taxon>Pentapetalae</taxon>
        <taxon>rosids</taxon>
        <taxon>fabids</taxon>
        <taxon>Fabales</taxon>
        <taxon>Fabaceae</taxon>
        <taxon>Papilionoideae</taxon>
        <taxon>50 kb inversion clade</taxon>
        <taxon>NPAAA clade</taxon>
        <taxon>indigoferoid/millettioid clade</taxon>
        <taxon>Phaseoleae</taxon>
        <taxon>Sphenostylis</taxon>
    </lineage>
</organism>
<keyword evidence="2" id="KW-1185">Reference proteome</keyword>
<proteinExistence type="predicted"/>
<sequence>MREWDVELLFPLRVLGVLLHSHACHRRLRHLNRHVRAIRDDPPVVARLLASTVGGDIVRVEFDCVISYTATKTLREDVHVRQLPRLDDFQIKVTMNIDDAIVIIAGNDHHGKCARYPMH</sequence>
<dbReference type="AlphaFoldDB" id="A0AA86SQC7"/>
<dbReference type="EMBL" id="OY731403">
    <property type="protein sequence ID" value="CAJ1965116.1"/>
    <property type="molecule type" value="Genomic_DNA"/>
</dbReference>
<accession>A0AA86SQC7</accession>
<dbReference type="Gramene" id="rna-AYBTSS11_LOCUS20670">
    <property type="protein sequence ID" value="CAJ1965116.1"/>
    <property type="gene ID" value="gene-AYBTSS11_LOCUS20670"/>
</dbReference>
<protein>
    <submittedName>
        <fullName evidence="1">Uncharacterized protein</fullName>
    </submittedName>
</protein>
<reference evidence="1" key="1">
    <citation type="submission" date="2023-10" db="EMBL/GenBank/DDBJ databases">
        <authorList>
            <person name="Domelevo Entfellner J.-B."/>
        </authorList>
    </citation>
    <scope>NUCLEOTIDE SEQUENCE</scope>
</reference>
<evidence type="ECO:0000313" key="1">
    <source>
        <dbReference type="EMBL" id="CAJ1965116.1"/>
    </source>
</evidence>